<protein>
    <recommendedName>
        <fullName evidence="2">HIT domain-containing protein</fullName>
    </recommendedName>
</protein>
<organism evidence="1">
    <name type="scientific">marine sediment metagenome</name>
    <dbReference type="NCBI Taxonomy" id="412755"/>
    <lineage>
        <taxon>unclassified sequences</taxon>
        <taxon>metagenomes</taxon>
        <taxon>ecological metagenomes</taxon>
    </lineage>
</organism>
<evidence type="ECO:0008006" key="2">
    <source>
        <dbReference type="Google" id="ProtNLM"/>
    </source>
</evidence>
<comment type="caution">
    <text evidence="1">The sequence shown here is derived from an EMBL/GenBank/DDBJ whole genome shotgun (WGS) entry which is preliminary data.</text>
</comment>
<sequence>LAYGVNLVTISKNYYDSLKFEEIPDDVISEVFQSTTAGISYVIEEANKKGIKSIPVSPFFNIGKPVGGSQRRFHSQVYIDLNEDGHGARLEMHLKAFEEMRERECRLCKSDHGGGSRLVLKTNFWTFFVTGSPLRNYHLRFYPNEHLERLDELDKKYFDDLAHNLKIIWSALNDIFANPNRNIILNMKPYGYEKSHFHLFGDILPYEFVGGAEMADDMRVARLLPENVAKDLRKIIHKKDQISKS</sequence>
<name>X1GJ07_9ZZZZ</name>
<dbReference type="PANTHER" id="PTHR42763:SF2">
    <property type="entry name" value="ADP-GLUCOSE PHOSPHORYLASE"/>
    <property type="match status" value="1"/>
</dbReference>
<gene>
    <name evidence="1" type="ORF">S03H2_40504</name>
</gene>
<feature type="non-terminal residue" evidence="1">
    <location>
        <position position="1"/>
    </location>
</feature>
<reference evidence="1" key="1">
    <citation type="journal article" date="2014" name="Front. Microbiol.">
        <title>High frequency of phylogenetically diverse reductive dehalogenase-homologous genes in deep subseafloor sedimentary metagenomes.</title>
        <authorList>
            <person name="Kawai M."/>
            <person name="Futagami T."/>
            <person name="Toyoda A."/>
            <person name="Takaki Y."/>
            <person name="Nishi S."/>
            <person name="Hori S."/>
            <person name="Arai W."/>
            <person name="Tsubouchi T."/>
            <person name="Morono Y."/>
            <person name="Uchiyama I."/>
            <person name="Ito T."/>
            <person name="Fujiyama A."/>
            <person name="Inagaki F."/>
            <person name="Takami H."/>
        </authorList>
    </citation>
    <scope>NUCLEOTIDE SEQUENCE</scope>
    <source>
        <strain evidence="1">Expedition CK06-06</strain>
    </source>
</reference>
<dbReference type="AlphaFoldDB" id="X1GJ07"/>
<dbReference type="Gene3D" id="3.30.428.10">
    <property type="entry name" value="HIT-like"/>
    <property type="match status" value="1"/>
</dbReference>
<dbReference type="SUPFAM" id="SSF54197">
    <property type="entry name" value="HIT-like"/>
    <property type="match status" value="1"/>
</dbReference>
<dbReference type="EMBL" id="BARU01025118">
    <property type="protein sequence ID" value="GAH57172.1"/>
    <property type="molecule type" value="Genomic_DNA"/>
</dbReference>
<dbReference type="InterPro" id="IPR036265">
    <property type="entry name" value="HIT-like_sf"/>
</dbReference>
<accession>X1GJ07</accession>
<dbReference type="InterPro" id="IPR053177">
    <property type="entry name" value="ADP-glucose_phosphorylase"/>
</dbReference>
<dbReference type="PANTHER" id="PTHR42763">
    <property type="entry name" value="ADP-GLUCOSE PHOSPHORYLASE"/>
    <property type="match status" value="1"/>
</dbReference>
<evidence type="ECO:0000313" key="1">
    <source>
        <dbReference type="EMBL" id="GAH57172.1"/>
    </source>
</evidence>
<proteinExistence type="predicted"/>